<accession>A0A498NBJ0</accession>
<keyword evidence="4" id="KW-0009">Actin-binding</keyword>
<dbReference type="PANTHER" id="PTHR10551">
    <property type="entry name" value="FASCIN"/>
    <property type="match status" value="1"/>
</dbReference>
<keyword evidence="9" id="KW-1267">Proteomics identification</keyword>
<dbReference type="GO" id="GO:0030027">
    <property type="term" value="C:lamellipodium"/>
    <property type="evidence" value="ECO:0007669"/>
    <property type="project" value="TreeGrafter"/>
</dbReference>
<comment type="subcellular location">
    <subcellularLocation>
        <location evidence="1">Cytoplasm</location>
        <location evidence="1">Cytoskeleton</location>
    </subcellularLocation>
</comment>
<organism evidence="7 8">
    <name type="scientific">Labeo rohita</name>
    <name type="common">Indian major carp</name>
    <name type="synonym">Cyprinus rohita</name>
    <dbReference type="NCBI Taxonomy" id="84645"/>
    <lineage>
        <taxon>Eukaryota</taxon>
        <taxon>Metazoa</taxon>
        <taxon>Chordata</taxon>
        <taxon>Craniata</taxon>
        <taxon>Vertebrata</taxon>
        <taxon>Euteleostomi</taxon>
        <taxon>Actinopterygii</taxon>
        <taxon>Neopterygii</taxon>
        <taxon>Teleostei</taxon>
        <taxon>Ostariophysi</taxon>
        <taxon>Cypriniformes</taxon>
        <taxon>Cyprinidae</taxon>
        <taxon>Labeoninae</taxon>
        <taxon>Labeonini</taxon>
        <taxon>Labeo</taxon>
    </lineage>
</organism>
<comment type="caution">
    <text evidence="7">The sequence shown here is derived from an EMBL/GenBank/DDBJ whole genome shotgun (WGS) entry which is preliminary data.</text>
</comment>
<feature type="domain" description="Fascin-like" evidence="6">
    <location>
        <begin position="237"/>
        <end position="340"/>
    </location>
</feature>
<dbReference type="GO" id="GO:0051017">
    <property type="term" value="P:actin filament bundle assembly"/>
    <property type="evidence" value="ECO:0007669"/>
    <property type="project" value="TreeGrafter"/>
</dbReference>
<reference evidence="7 8" key="1">
    <citation type="submission" date="2018-03" db="EMBL/GenBank/DDBJ databases">
        <title>Draft genome sequence of Rohu Carp (Labeo rohita).</title>
        <authorList>
            <person name="Das P."/>
            <person name="Kushwaha B."/>
            <person name="Joshi C.G."/>
            <person name="Kumar D."/>
            <person name="Nagpure N.S."/>
            <person name="Sahoo L."/>
            <person name="Das S.P."/>
            <person name="Bit A."/>
            <person name="Patnaik S."/>
            <person name="Meher P.K."/>
            <person name="Jayasankar P."/>
            <person name="Koringa P.G."/>
            <person name="Patel N.V."/>
            <person name="Hinsu A.T."/>
            <person name="Kumar R."/>
            <person name="Pandey M."/>
            <person name="Agarwal S."/>
            <person name="Srivastava S."/>
            <person name="Singh M."/>
            <person name="Iquebal M.A."/>
            <person name="Jaiswal S."/>
            <person name="Angadi U.B."/>
            <person name="Kumar N."/>
            <person name="Raza M."/>
            <person name="Shah T.M."/>
            <person name="Rai A."/>
            <person name="Jena J.K."/>
        </authorList>
    </citation>
    <scope>NUCLEOTIDE SEQUENCE [LARGE SCALE GENOMIC DNA]</scope>
    <source>
        <strain evidence="7">DASCIFA01</strain>
        <tissue evidence="7">Testis</tissue>
    </source>
</reference>
<evidence type="ECO:0000256" key="1">
    <source>
        <dbReference type="ARBA" id="ARBA00004245"/>
    </source>
</evidence>
<dbReference type="GO" id="GO:0051015">
    <property type="term" value="F:actin filament binding"/>
    <property type="evidence" value="ECO:0007669"/>
    <property type="project" value="InterPro"/>
</dbReference>
<dbReference type="GO" id="GO:0007163">
    <property type="term" value="P:establishment or maintenance of cell polarity"/>
    <property type="evidence" value="ECO:0007669"/>
    <property type="project" value="TreeGrafter"/>
</dbReference>
<dbReference type="InterPro" id="IPR010431">
    <property type="entry name" value="Fascin"/>
</dbReference>
<dbReference type="SUPFAM" id="SSF50405">
    <property type="entry name" value="Actin-crosslinking proteins"/>
    <property type="match status" value="3"/>
</dbReference>
<name>A0A498NBJ0_LABRO</name>
<gene>
    <name evidence="7" type="ORF">ROHU_017700</name>
</gene>
<dbReference type="GO" id="GO:0005902">
    <property type="term" value="C:microvillus"/>
    <property type="evidence" value="ECO:0007669"/>
    <property type="project" value="TreeGrafter"/>
</dbReference>
<dbReference type="PANTHER" id="PTHR10551:SF39">
    <property type="entry name" value="FASCIN"/>
    <property type="match status" value="1"/>
</dbReference>
<dbReference type="AlphaFoldDB" id="A0A498NBJ0"/>
<dbReference type="FunFam" id="2.80.10.50:FF:000008">
    <property type="entry name" value="Fascin"/>
    <property type="match status" value="1"/>
</dbReference>
<evidence type="ECO:0007829" key="9">
    <source>
        <dbReference type="PeptideAtlas" id="A0A498NBJ0"/>
    </source>
</evidence>
<comment type="similarity">
    <text evidence="2">Belongs to the fascin family.</text>
</comment>
<keyword evidence="8" id="KW-1185">Reference proteome</keyword>
<evidence type="ECO:0000313" key="7">
    <source>
        <dbReference type="EMBL" id="RXN30541.1"/>
    </source>
</evidence>
<evidence type="ECO:0000256" key="4">
    <source>
        <dbReference type="ARBA" id="ARBA00023203"/>
    </source>
</evidence>
<dbReference type="InterPro" id="IPR022768">
    <property type="entry name" value="Fascin-like_dom"/>
</dbReference>
<evidence type="ECO:0000313" key="8">
    <source>
        <dbReference type="Proteomes" id="UP000290572"/>
    </source>
</evidence>
<dbReference type="GO" id="GO:0005737">
    <property type="term" value="C:cytoplasm"/>
    <property type="evidence" value="ECO:0007669"/>
    <property type="project" value="TreeGrafter"/>
</dbReference>
<evidence type="ECO:0000259" key="6">
    <source>
        <dbReference type="Pfam" id="PF06268"/>
    </source>
</evidence>
<protein>
    <submittedName>
        <fullName evidence="7">Fascin-like protein</fullName>
    </submittedName>
</protein>
<dbReference type="GO" id="GO:0015629">
    <property type="term" value="C:actin cytoskeleton"/>
    <property type="evidence" value="ECO:0007669"/>
    <property type="project" value="TreeGrafter"/>
</dbReference>
<dbReference type="Pfam" id="PF06268">
    <property type="entry name" value="Fascin"/>
    <property type="match status" value="3"/>
</dbReference>
<evidence type="ECO:0000256" key="3">
    <source>
        <dbReference type="ARBA" id="ARBA00022490"/>
    </source>
</evidence>
<dbReference type="InterPro" id="IPR008999">
    <property type="entry name" value="Actin-crosslinking"/>
</dbReference>
<proteinExistence type="evidence at protein level"/>
<dbReference type="GO" id="GO:0031253">
    <property type="term" value="C:cell projection membrane"/>
    <property type="evidence" value="ECO:0007669"/>
    <property type="project" value="TreeGrafter"/>
</dbReference>
<evidence type="ECO:0000256" key="2">
    <source>
        <dbReference type="ARBA" id="ARBA00007415"/>
    </source>
</evidence>
<keyword evidence="5" id="KW-0206">Cytoskeleton</keyword>
<dbReference type="GO" id="GO:0030674">
    <property type="term" value="F:protein-macromolecule adaptor activity"/>
    <property type="evidence" value="ECO:0007669"/>
    <property type="project" value="InterPro"/>
</dbReference>
<dbReference type="Gene3D" id="2.80.10.50">
    <property type="match status" value="3"/>
</dbReference>
<dbReference type="GO" id="GO:0001726">
    <property type="term" value="C:ruffle"/>
    <property type="evidence" value="ECO:0007669"/>
    <property type="project" value="TreeGrafter"/>
</dbReference>
<sequence>MCADRNELAVNRDVPWGVDSLLTLVYLDHRYHLQTADNRFLTCSGALTAKPGTGTGFTLEFRAGKVAFRDATGKYIAPTGPTGTMKSGKSARVGKDELFVLEQSHGQVVLTASNDRNISMRQGVDLSANQDEESDQEVFQMEMDRETKQCAFRSCNGKYWSLTPSGAIQCSASAKSPSCFFDLEWKGSKVALKASNGKYLAAKKNGQLAAAVDSAGEQEEFVLKLINRPLIVLRGEHGFIGCRKQGTGTLDSNRSSYDVFQLEYNNNAYSLRDSMGKYWTVEADGSVISSSDTPVYFHFEFSDYNKVAIKTKEGKYLKGDHAGVLKASGQGIADATMWEY</sequence>
<dbReference type="GO" id="GO:0030175">
    <property type="term" value="C:filopodium"/>
    <property type="evidence" value="ECO:0007669"/>
    <property type="project" value="TreeGrafter"/>
</dbReference>
<dbReference type="Proteomes" id="UP000290572">
    <property type="component" value="Unassembled WGS sequence"/>
</dbReference>
<keyword evidence="3" id="KW-0963">Cytoplasm</keyword>
<dbReference type="FunFam" id="2.80.10.50:FF:000015">
    <property type="entry name" value="Fascin"/>
    <property type="match status" value="1"/>
</dbReference>
<evidence type="ECO:0000256" key="5">
    <source>
        <dbReference type="ARBA" id="ARBA00023212"/>
    </source>
</evidence>
<dbReference type="FunFam" id="2.80.10.50:FF:000030">
    <property type="entry name" value="Fascin"/>
    <property type="match status" value="1"/>
</dbReference>
<feature type="domain" description="Fascin-like" evidence="6">
    <location>
        <begin position="14"/>
        <end position="100"/>
    </location>
</feature>
<dbReference type="GO" id="GO:0030426">
    <property type="term" value="C:growth cone"/>
    <property type="evidence" value="ECO:0007669"/>
    <property type="project" value="TreeGrafter"/>
</dbReference>
<dbReference type="EMBL" id="QBIY01011570">
    <property type="protein sequence ID" value="RXN30541.1"/>
    <property type="molecule type" value="Genomic_DNA"/>
</dbReference>
<feature type="domain" description="Fascin-like" evidence="6">
    <location>
        <begin position="114"/>
        <end position="222"/>
    </location>
</feature>
<dbReference type="STRING" id="84645.A0A498NBJ0"/>
<dbReference type="GO" id="GO:0016477">
    <property type="term" value="P:cell migration"/>
    <property type="evidence" value="ECO:0007669"/>
    <property type="project" value="TreeGrafter"/>
</dbReference>